<keyword evidence="4" id="KW-0343">GTPase activation</keyword>
<keyword evidence="9" id="KW-0472">Membrane</keyword>
<dbReference type="PANTHER" id="PTHR15440">
    <property type="entry name" value="XRP2 PROTEIN"/>
    <property type="match status" value="1"/>
</dbReference>
<keyword evidence="8 12" id="KW-0342">GTP-binding</keyword>
<dbReference type="InterPro" id="IPR017901">
    <property type="entry name" value="C-CAP_CF_C-like"/>
</dbReference>
<accession>A0AAD8A3U1</accession>
<keyword evidence="5" id="KW-1003">Cell membrane</keyword>
<dbReference type="InterPro" id="IPR016098">
    <property type="entry name" value="CAP/MinC_C"/>
</dbReference>
<dbReference type="FunFam" id="2.160.20.70:FF:000004">
    <property type="entry name" value="Protein XRP2"/>
    <property type="match status" value="1"/>
</dbReference>
<evidence type="ECO:0000256" key="2">
    <source>
        <dbReference type="ARBA" id="ARBA00008848"/>
    </source>
</evidence>
<evidence type="ECO:0000313" key="14">
    <source>
        <dbReference type="EMBL" id="KAJ9591481.1"/>
    </source>
</evidence>
<reference evidence="14" key="1">
    <citation type="journal article" date="2023" name="IScience">
        <title>Live-bearing cockroach genome reveals convergent evolutionary mechanisms linked to viviparity in insects and beyond.</title>
        <authorList>
            <person name="Fouks B."/>
            <person name="Harrison M.C."/>
            <person name="Mikhailova A.A."/>
            <person name="Marchal E."/>
            <person name="English S."/>
            <person name="Carruthers M."/>
            <person name="Jennings E.C."/>
            <person name="Chiamaka E.L."/>
            <person name="Frigard R.A."/>
            <person name="Pippel M."/>
            <person name="Attardo G.M."/>
            <person name="Benoit J.B."/>
            <person name="Bornberg-Bauer E."/>
            <person name="Tobe S.S."/>
        </authorList>
    </citation>
    <scope>NUCLEOTIDE SEQUENCE</scope>
    <source>
        <strain evidence="14">Stay&amp;Tobe</strain>
    </source>
</reference>
<gene>
    <name evidence="14" type="ORF">L9F63_001967</name>
</gene>
<dbReference type="PANTHER" id="PTHR15440:SF0">
    <property type="entry name" value="PROTEIN XRP2"/>
    <property type="match status" value="1"/>
</dbReference>
<dbReference type="GO" id="GO:0005929">
    <property type="term" value="C:cilium"/>
    <property type="evidence" value="ECO:0007669"/>
    <property type="project" value="TreeGrafter"/>
</dbReference>
<sequence>DKRDAVNLKDYTIENTESGAVWKMPGSVNGQQFIIQNCKNTSIYIFDHVNTVTIDDCINCKIIISAVKGSVFLRDCKECVCVVACGQFRTRDCRKMDIFLCCATQPIIESSSNIHFGCYQLFYNELEDHFQQSGLSVFNNNWSSIHDFTPIEGETNWCLFPDTISITDYVSLPATQEIQRLNASVLEEKSIVPHTWGPHKTSKGESCLVTFFSDGQQIQRARAFINTLKVENPDCLLLLSKETQMQQMDAERVFRTNSYNRVVQRGAVIGLQYSGINCIQSCQKVAVSIATATGSTGLVYVSTNPKISQQQVDSFFNYANMQLSA</sequence>
<dbReference type="Proteomes" id="UP001233999">
    <property type="component" value="Unassembled WGS sequence"/>
</dbReference>
<proteinExistence type="inferred from homology"/>
<dbReference type="GO" id="GO:1990075">
    <property type="term" value="C:periciliary membrane compartment"/>
    <property type="evidence" value="ECO:0007669"/>
    <property type="project" value="TreeGrafter"/>
</dbReference>
<evidence type="ECO:0000256" key="11">
    <source>
        <dbReference type="ARBA" id="ARBA00023288"/>
    </source>
</evidence>
<dbReference type="InterPro" id="IPR012945">
    <property type="entry name" value="Tubulin-bd_cofactor_C_dom"/>
</dbReference>
<dbReference type="InterPro" id="IPR036223">
    <property type="entry name" value="CAP_C_sf"/>
</dbReference>
<feature type="non-terminal residue" evidence="14">
    <location>
        <position position="1"/>
    </location>
</feature>
<evidence type="ECO:0000256" key="6">
    <source>
        <dbReference type="ARBA" id="ARBA00022707"/>
    </source>
</evidence>
<keyword evidence="6" id="KW-0519">Myristate</keyword>
<dbReference type="SMART" id="SM00673">
    <property type="entry name" value="CARP"/>
    <property type="match status" value="2"/>
</dbReference>
<keyword evidence="15" id="KW-1185">Reference proteome</keyword>
<evidence type="ECO:0000256" key="12">
    <source>
        <dbReference type="PIRSR" id="PIRSR037947-1"/>
    </source>
</evidence>
<evidence type="ECO:0000256" key="10">
    <source>
        <dbReference type="ARBA" id="ARBA00023139"/>
    </source>
</evidence>
<evidence type="ECO:0000256" key="5">
    <source>
        <dbReference type="ARBA" id="ARBA00022475"/>
    </source>
</evidence>
<evidence type="ECO:0000256" key="1">
    <source>
        <dbReference type="ARBA" id="ARBA00004342"/>
    </source>
</evidence>
<name>A0AAD8A3U1_DIPPU</name>
<dbReference type="PIRSF" id="PIRSF037947">
    <property type="entry name" value="Protein_XRP2"/>
    <property type="match status" value="1"/>
</dbReference>
<organism evidence="14 15">
    <name type="scientific">Diploptera punctata</name>
    <name type="common">Pacific beetle cockroach</name>
    <dbReference type="NCBI Taxonomy" id="6984"/>
    <lineage>
        <taxon>Eukaryota</taxon>
        <taxon>Metazoa</taxon>
        <taxon>Ecdysozoa</taxon>
        <taxon>Arthropoda</taxon>
        <taxon>Hexapoda</taxon>
        <taxon>Insecta</taxon>
        <taxon>Pterygota</taxon>
        <taxon>Neoptera</taxon>
        <taxon>Polyneoptera</taxon>
        <taxon>Dictyoptera</taxon>
        <taxon>Blattodea</taxon>
        <taxon>Blaberoidea</taxon>
        <taxon>Blaberidae</taxon>
        <taxon>Diplopterinae</taxon>
        <taxon>Diploptera</taxon>
    </lineage>
</organism>
<protein>
    <recommendedName>
        <fullName evidence="3">Protein XRP2</fullName>
    </recommendedName>
</protein>
<dbReference type="GO" id="GO:0005525">
    <property type="term" value="F:GTP binding"/>
    <property type="evidence" value="ECO:0007669"/>
    <property type="project" value="UniProtKB-KW"/>
</dbReference>
<dbReference type="Gene3D" id="2.160.20.70">
    <property type="match status" value="1"/>
</dbReference>
<comment type="subcellular location">
    <subcellularLocation>
        <location evidence="1">Cell membrane</location>
        <topology evidence="1">Lipid-anchor</topology>
        <orientation evidence="1">Cytoplasmic side</orientation>
    </subcellularLocation>
</comment>
<keyword evidence="10" id="KW-0564">Palmitate</keyword>
<evidence type="ECO:0000256" key="9">
    <source>
        <dbReference type="ARBA" id="ARBA00023136"/>
    </source>
</evidence>
<keyword evidence="11" id="KW-0449">Lipoprotein</keyword>
<dbReference type="Gene3D" id="3.30.70.141">
    <property type="entry name" value="Nucleoside diphosphate kinase-like domain"/>
    <property type="match status" value="1"/>
</dbReference>
<dbReference type="InterPro" id="IPR006599">
    <property type="entry name" value="CARP_motif"/>
</dbReference>
<dbReference type="GO" id="GO:0005096">
    <property type="term" value="F:GTPase activator activity"/>
    <property type="evidence" value="ECO:0007669"/>
    <property type="project" value="UniProtKB-KW"/>
</dbReference>
<feature type="domain" description="C-CAP/cofactor C-like" evidence="13">
    <location>
        <begin position="1"/>
        <end position="150"/>
    </location>
</feature>
<dbReference type="EMBL" id="JASPKZ010003867">
    <property type="protein sequence ID" value="KAJ9591481.1"/>
    <property type="molecule type" value="Genomic_DNA"/>
</dbReference>
<evidence type="ECO:0000256" key="4">
    <source>
        <dbReference type="ARBA" id="ARBA00022468"/>
    </source>
</evidence>
<evidence type="ECO:0000313" key="15">
    <source>
        <dbReference type="Proteomes" id="UP001233999"/>
    </source>
</evidence>
<feature type="binding site" evidence="12">
    <location>
        <begin position="69"/>
        <end position="70"/>
    </location>
    <ligand>
        <name>GTP</name>
        <dbReference type="ChEBI" id="CHEBI:37565"/>
    </ligand>
</feature>
<dbReference type="PROSITE" id="PS51329">
    <property type="entry name" value="C_CAP_COFACTOR_C"/>
    <property type="match status" value="1"/>
</dbReference>
<comment type="caution">
    <text evidence="14">The sequence shown here is derived from an EMBL/GenBank/DDBJ whole genome shotgun (WGS) entry which is preliminary data.</text>
</comment>
<evidence type="ECO:0000256" key="8">
    <source>
        <dbReference type="ARBA" id="ARBA00023134"/>
    </source>
</evidence>
<evidence type="ECO:0000259" key="13">
    <source>
        <dbReference type="PROSITE" id="PS51329"/>
    </source>
</evidence>
<dbReference type="GO" id="GO:0006892">
    <property type="term" value="P:post-Golgi vesicle-mediated transport"/>
    <property type="evidence" value="ECO:0007669"/>
    <property type="project" value="TreeGrafter"/>
</dbReference>
<dbReference type="SUPFAM" id="SSF69340">
    <property type="entry name" value="C-terminal domain of adenylylcyclase associated protein"/>
    <property type="match status" value="1"/>
</dbReference>
<keyword evidence="7 12" id="KW-0547">Nucleotide-binding</keyword>
<evidence type="ECO:0000256" key="3">
    <source>
        <dbReference type="ARBA" id="ARBA00015771"/>
    </source>
</evidence>
<dbReference type="Pfam" id="PF07986">
    <property type="entry name" value="TBCC"/>
    <property type="match status" value="1"/>
</dbReference>
<comment type="similarity">
    <text evidence="2">Belongs to the TBCC family.</text>
</comment>
<dbReference type="InterPro" id="IPR036850">
    <property type="entry name" value="NDK-like_dom_sf"/>
</dbReference>
<dbReference type="AlphaFoldDB" id="A0AAD8A3U1"/>
<dbReference type="InterPro" id="IPR039093">
    <property type="entry name" value="XRP2"/>
</dbReference>
<reference evidence="14" key="2">
    <citation type="submission" date="2023-05" db="EMBL/GenBank/DDBJ databases">
        <authorList>
            <person name="Fouks B."/>
        </authorList>
    </citation>
    <scope>NUCLEOTIDE SEQUENCE</scope>
    <source>
        <strain evidence="14">Stay&amp;Tobe</strain>
        <tissue evidence="14">Testes</tissue>
    </source>
</reference>
<evidence type="ECO:0000256" key="7">
    <source>
        <dbReference type="ARBA" id="ARBA00022741"/>
    </source>
</evidence>